<accession>A0A7Z0UZC2</accession>
<dbReference type="InterPro" id="IPR001207">
    <property type="entry name" value="Transposase_mutator"/>
</dbReference>
<keyword evidence="6" id="KW-0814">Transposable element</keyword>
<evidence type="ECO:0000256" key="6">
    <source>
        <dbReference type="RuleBase" id="RU365089"/>
    </source>
</evidence>
<organism evidence="7 8">
    <name type="scientific">Moraxella catarrhalis</name>
    <name type="common">Branhamella catarrhalis</name>
    <dbReference type="NCBI Taxonomy" id="480"/>
    <lineage>
        <taxon>Bacteria</taxon>
        <taxon>Pseudomonadati</taxon>
        <taxon>Pseudomonadota</taxon>
        <taxon>Gammaproteobacteria</taxon>
        <taxon>Moraxellales</taxon>
        <taxon>Moraxellaceae</taxon>
        <taxon>Moraxella</taxon>
    </lineage>
</organism>
<dbReference type="GO" id="GO:0003677">
    <property type="term" value="F:DNA binding"/>
    <property type="evidence" value="ECO:0007669"/>
    <property type="project" value="UniProtKB-UniRule"/>
</dbReference>
<evidence type="ECO:0000256" key="4">
    <source>
        <dbReference type="ARBA" id="ARBA00023125"/>
    </source>
</evidence>
<sequence>MKFVPYKGRKAIACDLKSIYGADTEALTLANLEQFDKLWADKYPQIVKSWQANWQGLSAFLNYPKDIRRAIYTTNAIESLNSVLRSAENRRKVFFL</sequence>
<dbReference type="Proteomes" id="UP000078446">
    <property type="component" value="Unassembled WGS sequence"/>
</dbReference>
<dbReference type="GO" id="GO:0004803">
    <property type="term" value="F:transposase activity"/>
    <property type="evidence" value="ECO:0007669"/>
    <property type="project" value="UniProtKB-UniRule"/>
</dbReference>
<gene>
    <name evidence="7" type="ORF">AO382_0709</name>
</gene>
<reference evidence="7 8" key="1">
    <citation type="journal article" date="2016" name="Genome Biol. Evol.">
        <title>Comparative Genomic Analyses of the Moraxella catarrhalis Serosensitive and Seroresistant Lineages Demonstrate Their Independent Evolution.</title>
        <authorList>
            <person name="Earl J.P."/>
            <person name="de Vries S.P."/>
            <person name="Ahmed A."/>
            <person name="Powell E."/>
            <person name="Schultz M.P."/>
            <person name="Hermans P.W."/>
            <person name="Hill D.J."/>
            <person name="Zhou Z."/>
            <person name="Constantinidou C.I."/>
            <person name="Hu F.Z."/>
            <person name="Bootsma H.J."/>
            <person name="Ehrlich G.D."/>
        </authorList>
    </citation>
    <scope>NUCLEOTIDE SEQUENCE [LARGE SCALE GENOMIC DNA]</scope>
    <source>
        <strain evidence="7 8">Z7574</strain>
    </source>
</reference>
<dbReference type="AlphaFoldDB" id="A0A7Z0UZC2"/>
<evidence type="ECO:0000256" key="5">
    <source>
        <dbReference type="ARBA" id="ARBA00023172"/>
    </source>
</evidence>
<dbReference type="GO" id="GO:0006313">
    <property type="term" value="P:DNA transposition"/>
    <property type="evidence" value="ECO:0007669"/>
    <property type="project" value="UniProtKB-UniRule"/>
</dbReference>
<evidence type="ECO:0000256" key="3">
    <source>
        <dbReference type="ARBA" id="ARBA00022578"/>
    </source>
</evidence>
<evidence type="ECO:0000256" key="1">
    <source>
        <dbReference type="ARBA" id="ARBA00002190"/>
    </source>
</evidence>
<dbReference type="Pfam" id="PF00872">
    <property type="entry name" value="Transposase_mut"/>
    <property type="match status" value="1"/>
</dbReference>
<keyword evidence="5 6" id="KW-0233">DNA recombination</keyword>
<name>A0A7Z0UZC2_MORCA</name>
<evidence type="ECO:0000256" key="2">
    <source>
        <dbReference type="ARBA" id="ARBA00010961"/>
    </source>
</evidence>
<comment type="caution">
    <text evidence="7">The sequence shown here is derived from an EMBL/GenBank/DDBJ whole genome shotgun (WGS) entry which is preliminary data.</text>
</comment>
<dbReference type="EMBL" id="LXHE01000005">
    <property type="protein sequence ID" value="OAV01434.1"/>
    <property type="molecule type" value="Genomic_DNA"/>
</dbReference>
<evidence type="ECO:0000313" key="7">
    <source>
        <dbReference type="EMBL" id="OAV01434.1"/>
    </source>
</evidence>
<proteinExistence type="inferred from homology"/>
<evidence type="ECO:0000313" key="8">
    <source>
        <dbReference type="Proteomes" id="UP000078446"/>
    </source>
</evidence>
<dbReference type="PANTHER" id="PTHR33217">
    <property type="entry name" value="TRANSPOSASE FOR INSERTION SEQUENCE ELEMENT IS1081"/>
    <property type="match status" value="1"/>
</dbReference>
<keyword evidence="3 6" id="KW-0815">Transposition</keyword>
<keyword evidence="4 6" id="KW-0238">DNA-binding</keyword>
<comment type="function">
    <text evidence="1 6">Required for the transposition of the insertion element.</text>
</comment>
<dbReference type="PANTHER" id="PTHR33217:SF5">
    <property type="entry name" value="MUTATOR FAMILY TRANSPOSASE"/>
    <property type="match status" value="1"/>
</dbReference>
<comment type="similarity">
    <text evidence="2 6">Belongs to the transposase mutator family.</text>
</comment>
<protein>
    <recommendedName>
        <fullName evidence="6">Mutator family transposase</fullName>
    </recommendedName>
</protein>